<accession>A0ABT5D7I0</accession>
<organism evidence="1 2">
    <name type="scientific">Stigmatella ashevillensis</name>
    <dbReference type="NCBI Taxonomy" id="2995309"/>
    <lineage>
        <taxon>Bacteria</taxon>
        <taxon>Pseudomonadati</taxon>
        <taxon>Myxococcota</taxon>
        <taxon>Myxococcia</taxon>
        <taxon>Myxococcales</taxon>
        <taxon>Cystobacterineae</taxon>
        <taxon>Archangiaceae</taxon>
        <taxon>Stigmatella</taxon>
    </lineage>
</organism>
<protein>
    <submittedName>
        <fullName evidence="1">C25 family cysteine peptidase</fullName>
    </submittedName>
</protein>
<dbReference type="Proteomes" id="UP001221838">
    <property type="component" value="Unassembled WGS sequence"/>
</dbReference>
<dbReference type="RefSeq" id="WP_272138316.1">
    <property type="nucleotide sequence ID" value="NZ_JAQNDM010000002.1"/>
</dbReference>
<name>A0ABT5D7I0_9BACT</name>
<sequence>MPSGGHPPFTSALPQAALANPDGPLAFIGHVDLAWTSTFSDEGNLAHSRFLGVLQALSAGRRAGNALHTLLRFFGDALNELKMLYNQEELELATSRKLSADPARAAQWMLCQDLANYVLLGDPAVRIPGLSAQK</sequence>
<proteinExistence type="predicted"/>
<keyword evidence="2" id="KW-1185">Reference proteome</keyword>
<reference evidence="1 2" key="1">
    <citation type="submission" date="2022-11" db="EMBL/GenBank/DDBJ databases">
        <title>Minimal conservation of predation-associated metabolite biosynthetic gene clusters underscores biosynthetic potential of Myxococcota including descriptions for ten novel species: Archangium lansinium sp. nov., Myxococcus landrumus sp. nov., Nannocystis bai.</title>
        <authorList>
            <person name="Ahearne A."/>
            <person name="Stevens C."/>
            <person name="Dowd S."/>
        </authorList>
    </citation>
    <scope>NUCLEOTIDE SEQUENCE [LARGE SCALE GENOMIC DNA]</scope>
    <source>
        <strain evidence="1 2">NCWAL01</strain>
    </source>
</reference>
<gene>
    <name evidence="1" type="ORF">POL68_14180</name>
</gene>
<dbReference type="EMBL" id="JAQNDM010000002">
    <property type="protein sequence ID" value="MDC0709615.1"/>
    <property type="molecule type" value="Genomic_DNA"/>
</dbReference>
<comment type="caution">
    <text evidence="1">The sequence shown here is derived from an EMBL/GenBank/DDBJ whole genome shotgun (WGS) entry which is preliminary data.</text>
</comment>
<evidence type="ECO:0000313" key="1">
    <source>
        <dbReference type="EMBL" id="MDC0709615.1"/>
    </source>
</evidence>
<evidence type="ECO:0000313" key="2">
    <source>
        <dbReference type="Proteomes" id="UP001221838"/>
    </source>
</evidence>